<evidence type="ECO:0000313" key="2">
    <source>
        <dbReference type="EMBL" id="MFA1556750.1"/>
    </source>
</evidence>
<comment type="caution">
    <text evidence="2">The sequence shown here is derived from an EMBL/GenBank/DDBJ whole genome shotgun (WGS) entry which is preliminary data.</text>
</comment>
<accession>A0ABV4R1H5</accession>
<dbReference type="Proteomes" id="UP001569904">
    <property type="component" value="Unassembled WGS sequence"/>
</dbReference>
<dbReference type="InterPro" id="IPR045760">
    <property type="entry name" value="DAP_DH_C"/>
</dbReference>
<evidence type="ECO:0000259" key="1">
    <source>
        <dbReference type="Pfam" id="PF19328"/>
    </source>
</evidence>
<organism evidence="2 3">
    <name type="scientific">Actinomadura chokoriensis</name>
    <dbReference type="NCBI Taxonomy" id="454156"/>
    <lineage>
        <taxon>Bacteria</taxon>
        <taxon>Bacillati</taxon>
        <taxon>Actinomycetota</taxon>
        <taxon>Actinomycetes</taxon>
        <taxon>Streptosporangiales</taxon>
        <taxon>Thermomonosporaceae</taxon>
        <taxon>Actinomadura</taxon>
    </lineage>
</organism>
<sequence>MSYLVGQWGTGAVGRRTLGALIEHPDLELAGVVSDDPRQAGVDAAELAGTGRRLGVPVSGDPAGLLAVRPRVVCHTGGSADDLCRVLEAGVGVISNVLPMLVDPPSADQGLVRRLRSACATGGAACLTLGPGLVGDVLPLLLSGACRRIDGIKVTEFHRVDGPGTAGRFGFGEPIGRRPPIVRPGAPARRWGPAVRLLARHLAVPLDDLAETHEPCAAPEALEVPGGRIEKGALAGLRFQVAGVLNRRPVITVEHVVRARADLAPHWPAAPFGEAGGYRVEIAGEPAARMDLAGPGGADATALRMVNAVRAVAEAPPGLHTPLTLPVFTGRRLLR</sequence>
<dbReference type="Gene3D" id="3.40.50.720">
    <property type="entry name" value="NAD(P)-binding Rossmann-like Domain"/>
    <property type="match status" value="1"/>
</dbReference>
<keyword evidence="3" id="KW-1185">Reference proteome</keyword>
<evidence type="ECO:0000313" key="3">
    <source>
        <dbReference type="Proteomes" id="UP001569904"/>
    </source>
</evidence>
<dbReference type="RefSeq" id="WP_371943504.1">
    <property type="nucleotide sequence ID" value="NZ_JAXCEH010000017.1"/>
</dbReference>
<gene>
    <name evidence="2" type="ORF">SM436_23910</name>
</gene>
<protein>
    <recommendedName>
        <fullName evidence="1">2,4-diaminopentanoate dehydrogenase C-terminal domain-containing protein</fullName>
    </recommendedName>
</protein>
<feature type="domain" description="2,4-diaminopentanoate dehydrogenase C-terminal" evidence="1">
    <location>
        <begin position="194"/>
        <end position="328"/>
    </location>
</feature>
<name>A0ABV4R1H5_9ACTN</name>
<dbReference type="EMBL" id="JAXCEH010000017">
    <property type="protein sequence ID" value="MFA1556750.1"/>
    <property type="molecule type" value="Genomic_DNA"/>
</dbReference>
<dbReference type="CDD" id="cd24146">
    <property type="entry name" value="nat-AmDH_N_like"/>
    <property type="match status" value="1"/>
</dbReference>
<dbReference type="Pfam" id="PF19328">
    <property type="entry name" value="DAP_DH_C"/>
    <property type="match status" value="1"/>
</dbReference>
<proteinExistence type="predicted"/>
<reference evidence="2 3" key="1">
    <citation type="submission" date="2023-11" db="EMBL/GenBank/DDBJ databases">
        <title>Actinomadura monticuli sp. nov., isolated from volcanic ash.</title>
        <authorList>
            <person name="Lee S.D."/>
            <person name="Yang H."/>
            <person name="Kim I.S."/>
        </authorList>
    </citation>
    <scope>NUCLEOTIDE SEQUENCE [LARGE SCALE GENOMIC DNA]</scope>
    <source>
        <strain evidence="2 3">DSM 45346</strain>
    </source>
</reference>
<dbReference type="InterPro" id="IPR036291">
    <property type="entry name" value="NAD(P)-bd_dom_sf"/>
</dbReference>
<dbReference type="SUPFAM" id="SSF51735">
    <property type="entry name" value="NAD(P)-binding Rossmann-fold domains"/>
    <property type="match status" value="1"/>
</dbReference>